<name>A0A0A9HB64_ARUDO</name>
<reference evidence="1" key="2">
    <citation type="journal article" date="2015" name="Data Brief">
        <title>Shoot transcriptome of the giant reed, Arundo donax.</title>
        <authorList>
            <person name="Barrero R.A."/>
            <person name="Guerrero F.D."/>
            <person name="Moolhuijzen P."/>
            <person name="Goolsby J.A."/>
            <person name="Tidwell J."/>
            <person name="Bellgard S.E."/>
            <person name="Bellgard M.I."/>
        </authorList>
    </citation>
    <scope>NUCLEOTIDE SEQUENCE</scope>
    <source>
        <tissue evidence="1">Shoot tissue taken approximately 20 cm above the soil surface</tissue>
    </source>
</reference>
<proteinExistence type="predicted"/>
<dbReference type="EMBL" id="GBRH01163456">
    <property type="protein sequence ID" value="JAE34440.1"/>
    <property type="molecule type" value="Transcribed_RNA"/>
</dbReference>
<sequence length="107" mass="12221">MLALFGSDKTNTNKFFTFIGKDAPLMVDSSCHICTFLVPLLNLVCKFLLAASNKKSNTVIKFNFRQSRKKKHLMSFSQKGQLRSHVKTYPSISHSCTFIYNQIKENP</sequence>
<accession>A0A0A9HB64</accession>
<reference evidence="1" key="1">
    <citation type="submission" date="2014-09" db="EMBL/GenBank/DDBJ databases">
        <authorList>
            <person name="Magalhaes I.L.F."/>
            <person name="Oliveira U."/>
            <person name="Santos F.R."/>
            <person name="Vidigal T.H.D.A."/>
            <person name="Brescovit A.D."/>
            <person name="Santos A.J."/>
        </authorList>
    </citation>
    <scope>NUCLEOTIDE SEQUENCE</scope>
    <source>
        <tissue evidence="1">Shoot tissue taken approximately 20 cm above the soil surface</tissue>
    </source>
</reference>
<dbReference type="AlphaFoldDB" id="A0A0A9HB64"/>
<evidence type="ECO:0000313" key="1">
    <source>
        <dbReference type="EMBL" id="JAE34440.1"/>
    </source>
</evidence>
<protein>
    <submittedName>
        <fullName evidence="1">Uncharacterized protein</fullName>
    </submittedName>
</protein>
<organism evidence="1">
    <name type="scientific">Arundo donax</name>
    <name type="common">Giant reed</name>
    <name type="synonym">Donax arundinaceus</name>
    <dbReference type="NCBI Taxonomy" id="35708"/>
    <lineage>
        <taxon>Eukaryota</taxon>
        <taxon>Viridiplantae</taxon>
        <taxon>Streptophyta</taxon>
        <taxon>Embryophyta</taxon>
        <taxon>Tracheophyta</taxon>
        <taxon>Spermatophyta</taxon>
        <taxon>Magnoliopsida</taxon>
        <taxon>Liliopsida</taxon>
        <taxon>Poales</taxon>
        <taxon>Poaceae</taxon>
        <taxon>PACMAD clade</taxon>
        <taxon>Arundinoideae</taxon>
        <taxon>Arundineae</taxon>
        <taxon>Arundo</taxon>
    </lineage>
</organism>